<proteinExistence type="predicted"/>
<protein>
    <submittedName>
        <fullName evidence="2">Uncharacterized protein</fullName>
    </submittedName>
</protein>
<dbReference type="STRING" id="1882918.BCY86_01375"/>
<dbReference type="AlphaFoldDB" id="A0A1L6MVD1"/>
<dbReference type="SUPFAM" id="SSF49344">
    <property type="entry name" value="CBD9-like"/>
    <property type="match status" value="1"/>
</dbReference>
<feature type="region of interest" description="Disordered" evidence="1">
    <location>
        <begin position="444"/>
        <end position="465"/>
    </location>
</feature>
<dbReference type="Proteomes" id="UP000185544">
    <property type="component" value="Chromosome"/>
</dbReference>
<feature type="region of interest" description="Disordered" evidence="1">
    <location>
        <begin position="22"/>
        <end position="57"/>
    </location>
</feature>
<name>A0A1L6MVD1_9BACT</name>
<dbReference type="KEGG" id="pabo:BCY86_01375"/>
<evidence type="ECO:0000313" key="2">
    <source>
        <dbReference type="EMBL" id="APR99479.1"/>
    </source>
</evidence>
<keyword evidence="3" id="KW-1185">Reference proteome</keyword>
<reference evidence="2 3" key="1">
    <citation type="submission" date="2016-08" db="EMBL/GenBank/DDBJ databases">
        <title>Identification and validation of antigenic proteins from Pajaroellobacter abortibovis using de-novo genome sequence assembly and reverse vaccinology.</title>
        <authorList>
            <person name="Welly B.T."/>
            <person name="Miller M.R."/>
            <person name="Stott J.L."/>
            <person name="Blanchard M.T."/>
            <person name="Islas-Trejo A.D."/>
            <person name="O'Rourke S.M."/>
            <person name="Young A.E."/>
            <person name="Medrano J.F."/>
            <person name="Van Eenennaam A.L."/>
        </authorList>
    </citation>
    <scope>NUCLEOTIDE SEQUENCE [LARGE SCALE GENOMIC DNA]</scope>
    <source>
        <strain evidence="2 3">BTF92-0548A/99-0131</strain>
    </source>
</reference>
<organism evidence="2 3">
    <name type="scientific">Pajaroellobacter abortibovis</name>
    <dbReference type="NCBI Taxonomy" id="1882918"/>
    <lineage>
        <taxon>Bacteria</taxon>
        <taxon>Pseudomonadati</taxon>
        <taxon>Myxococcota</taxon>
        <taxon>Polyangia</taxon>
        <taxon>Polyangiales</taxon>
        <taxon>Polyangiaceae</taxon>
    </lineage>
</organism>
<evidence type="ECO:0000313" key="3">
    <source>
        <dbReference type="Proteomes" id="UP000185544"/>
    </source>
</evidence>
<dbReference type="EMBL" id="CP016908">
    <property type="protein sequence ID" value="APR99479.1"/>
    <property type="molecule type" value="Genomic_DNA"/>
</dbReference>
<sequence length="465" mass="52726">MQLRTVLLIGLLESLSLECTTKQTLHETRRKHTKPRQLPPPHAPSLLITTPPKTETKEAKPFWKADSILRAHHLKKGERPPLKGTFQKWPAPVPARHVLSSTPQKSLQFSVSFQYDEEAIYLASSVKDKEFLNTSPILFREGYLSLLLTFPLAEKTLALYELPLKVSPATSTKNSTSSIQKSPTIQGMELFSFPNPEGYTLHAVIPWSNFPEATLTRVGLKAAIRYQAINHEGTTFLLLATADGDEHSPESLPPFLLESEQIVFDQLLIPRGFVHQTPRYDLLVDISGDPLKEKISVFNNILVIYGPHFQRGLQFFSRELEGELIRCEARNVTRQQKGDLVLYLRLKKEDRIHEWVEILSFLQEAIPTTSFAHDVAIIQGNRRLSNAIRISQGEIEVSSEPSIEWSASADRTIPLFYHVSPLLLPWGEIQSQKFYFNGTSFIPSSRPSSNQKNRPSTHPLSQKRK</sequence>
<accession>A0A1L6MVD1</accession>
<dbReference type="Gene3D" id="2.60.40.1190">
    <property type="match status" value="1"/>
</dbReference>
<gene>
    <name evidence="2" type="ORF">BCY86_01375</name>
</gene>
<dbReference type="RefSeq" id="WP_075276128.1">
    <property type="nucleotide sequence ID" value="NZ_CP016908.1"/>
</dbReference>
<dbReference type="OrthoDB" id="5484171at2"/>
<evidence type="ECO:0000256" key="1">
    <source>
        <dbReference type="SAM" id="MobiDB-lite"/>
    </source>
</evidence>